<evidence type="ECO:0000313" key="4">
    <source>
        <dbReference type="Proteomes" id="UP000036771"/>
    </source>
</evidence>
<accession>A0A0K8MD35</accession>
<dbReference type="AlphaFoldDB" id="A0A0K8MD35"/>
<dbReference type="Proteomes" id="UP000036771">
    <property type="component" value="Unassembled WGS sequence"/>
</dbReference>
<dbReference type="GO" id="GO:0003677">
    <property type="term" value="F:DNA binding"/>
    <property type="evidence" value="ECO:0007669"/>
    <property type="project" value="InterPro"/>
</dbReference>
<reference evidence="3 4" key="1">
    <citation type="submission" date="2015-03" db="EMBL/GenBank/DDBJ databases">
        <title>Caedibacter varicaedens, whole genome shotgun sequence.</title>
        <authorList>
            <person name="Suzuki H."/>
            <person name="Dapper A.L."/>
            <person name="Gibson A.K."/>
            <person name="Jackson C."/>
            <person name="Lee H."/>
            <person name="Pejaver V.R."/>
            <person name="Doak T."/>
            <person name="Lynch M."/>
        </authorList>
    </citation>
    <scope>NUCLEOTIDE SEQUENCE [LARGE SCALE GENOMIC DNA]</scope>
</reference>
<gene>
    <name evidence="3" type="primary">xerC_2</name>
    <name evidence="3" type="ORF">Cva_01031</name>
</gene>
<proteinExistence type="predicted"/>
<name>A0A0K8MD35_9PROT</name>
<dbReference type="Gene3D" id="1.10.443.10">
    <property type="entry name" value="Intergrase catalytic core"/>
    <property type="match status" value="1"/>
</dbReference>
<dbReference type="InterPro" id="IPR011010">
    <property type="entry name" value="DNA_brk_join_enz"/>
</dbReference>
<dbReference type="PROSITE" id="PS51898">
    <property type="entry name" value="TYR_RECOMBINASE"/>
    <property type="match status" value="1"/>
</dbReference>
<dbReference type="SUPFAM" id="SSF56349">
    <property type="entry name" value="DNA breaking-rejoining enzymes"/>
    <property type="match status" value="1"/>
</dbReference>
<dbReference type="Pfam" id="PF00589">
    <property type="entry name" value="Phage_integrase"/>
    <property type="match status" value="1"/>
</dbReference>
<evidence type="ECO:0000259" key="2">
    <source>
        <dbReference type="PROSITE" id="PS51898"/>
    </source>
</evidence>
<keyword evidence="1" id="KW-0233">DNA recombination</keyword>
<comment type="caution">
    <text evidence="3">The sequence shown here is derived from an EMBL/GenBank/DDBJ whole genome shotgun (WGS) entry which is preliminary data.</text>
</comment>
<evidence type="ECO:0000256" key="1">
    <source>
        <dbReference type="ARBA" id="ARBA00023172"/>
    </source>
</evidence>
<dbReference type="EMBL" id="BBVC01000052">
    <property type="protein sequence ID" value="GAO98377.1"/>
    <property type="molecule type" value="Genomic_DNA"/>
</dbReference>
<organism evidence="3 4">
    <name type="scientific">Caedimonas varicaedens</name>
    <dbReference type="NCBI Taxonomy" id="1629334"/>
    <lineage>
        <taxon>Bacteria</taxon>
        <taxon>Pseudomonadati</taxon>
        <taxon>Pseudomonadota</taxon>
        <taxon>Alphaproteobacteria</taxon>
        <taxon>Holosporales</taxon>
        <taxon>Caedimonadaceae</taxon>
        <taxon>Caedimonas</taxon>
    </lineage>
</organism>
<sequence length="98" mass="11439">MRRKKVSKPYVFCGGIPGEHLKEIKKTWRKVRKLADISDVRLHGLRHFFASFSLKKGVDLYTVSKFLEHKNIATTTRYAHLELVHLKKATNIVAEMFK</sequence>
<dbReference type="InterPro" id="IPR013762">
    <property type="entry name" value="Integrase-like_cat_sf"/>
</dbReference>
<protein>
    <submittedName>
        <fullName evidence="3">Tyrosine recombinase XerC</fullName>
    </submittedName>
</protein>
<dbReference type="GO" id="GO:0015074">
    <property type="term" value="P:DNA integration"/>
    <property type="evidence" value="ECO:0007669"/>
    <property type="project" value="InterPro"/>
</dbReference>
<evidence type="ECO:0000313" key="3">
    <source>
        <dbReference type="EMBL" id="GAO98377.1"/>
    </source>
</evidence>
<feature type="domain" description="Tyr recombinase" evidence="2">
    <location>
        <begin position="1"/>
        <end position="91"/>
    </location>
</feature>
<dbReference type="InterPro" id="IPR002104">
    <property type="entry name" value="Integrase_catalytic"/>
</dbReference>
<dbReference type="GO" id="GO:0006310">
    <property type="term" value="P:DNA recombination"/>
    <property type="evidence" value="ECO:0007669"/>
    <property type="project" value="UniProtKB-KW"/>
</dbReference>
<keyword evidence="4" id="KW-1185">Reference proteome</keyword>
<dbReference type="STRING" id="1629334.Cva_01031"/>